<keyword evidence="4 6" id="KW-0472">Membrane</keyword>
<dbReference type="Proteomes" id="UP000470875">
    <property type="component" value="Unassembled WGS sequence"/>
</dbReference>
<feature type="transmembrane region" description="Helical" evidence="6">
    <location>
        <begin position="37"/>
        <end position="57"/>
    </location>
</feature>
<comment type="similarity">
    <text evidence="6">Belongs to the ABC-2 integral membrane protein family.</text>
</comment>
<dbReference type="Pfam" id="PF01061">
    <property type="entry name" value="ABC2_membrane"/>
    <property type="match status" value="1"/>
</dbReference>
<feature type="transmembrane region" description="Helical" evidence="6">
    <location>
        <begin position="247"/>
        <end position="265"/>
    </location>
</feature>
<feature type="transmembrane region" description="Helical" evidence="6">
    <location>
        <begin position="114"/>
        <end position="142"/>
    </location>
</feature>
<evidence type="ECO:0000256" key="5">
    <source>
        <dbReference type="ARBA" id="ARBA00023251"/>
    </source>
</evidence>
<dbReference type="GO" id="GO:0140359">
    <property type="term" value="F:ABC-type transporter activity"/>
    <property type="evidence" value="ECO:0007669"/>
    <property type="project" value="InterPro"/>
</dbReference>
<feature type="transmembrane region" description="Helical" evidence="6">
    <location>
        <begin position="181"/>
        <end position="200"/>
    </location>
</feature>
<evidence type="ECO:0000256" key="4">
    <source>
        <dbReference type="ARBA" id="ARBA00023136"/>
    </source>
</evidence>
<dbReference type="PROSITE" id="PS51012">
    <property type="entry name" value="ABC_TM2"/>
    <property type="match status" value="1"/>
</dbReference>
<keyword evidence="3 6" id="KW-1133">Transmembrane helix</keyword>
<dbReference type="InterPro" id="IPR047817">
    <property type="entry name" value="ABC2_TM_bact-type"/>
</dbReference>
<dbReference type="InterPro" id="IPR013525">
    <property type="entry name" value="ABC2_TM"/>
</dbReference>
<keyword evidence="2 6" id="KW-0812">Transmembrane</keyword>
<protein>
    <recommendedName>
        <fullName evidence="6">Transport permease protein</fullName>
    </recommendedName>
</protein>
<accession>A0A6N7VTN6</accession>
<comment type="caution">
    <text evidence="8">The sequence shown here is derived from an EMBL/GenBank/DDBJ whole genome shotgun (WGS) entry which is preliminary data.</text>
</comment>
<evidence type="ECO:0000256" key="6">
    <source>
        <dbReference type="RuleBase" id="RU361157"/>
    </source>
</evidence>
<feature type="domain" description="ABC transmembrane type-2" evidence="7">
    <location>
        <begin position="33"/>
        <end position="272"/>
    </location>
</feature>
<keyword evidence="9" id="KW-1185">Reference proteome</keyword>
<comment type="subcellular location">
    <subcellularLocation>
        <location evidence="6">Cell membrane</location>
        <topology evidence="6">Multi-pass membrane protein</topology>
    </subcellularLocation>
    <subcellularLocation>
        <location evidence="1">Membrane</location>
        <topology evidence="1">Multi-pass membrane protein</topology>
    </subcellularLocation>
</comment>
<evidence type="ECO:0000256" key="1">
    <source>
        <dbReference type="ARBA" id="ARBA00004141"/>
    </source>
</evidence>
<name>A0A6N7VTN6_9ACTO</name>
<keyword evidence="6" id="KW-1003">Cell membrane</keyword>
<dbReference type="PIRSF" id="PIRSF006648">
    <property type="entry name" value="DrrB"/>
    <property type="match status" value="1"/>
</dbReference>
<reference evidence="8 9" key="1">
    <citation type="submission" date="2019-08" db="EMBL/GenBank/DDBJ databases">
        <title>In-depth cultivation of the pig gut microbiome towards novel bacterial diversity and tailored functional studies.</title>
        <authorList>
            <person name="Wylensek D."/>
            <person name="Hitch T.C.A."/>
            <person name="Clavel T."/>
        </authorList>
    </citation>
    <scope>NUCLEOTIDE SEQUENCE [LARGE SCALE GENOMIC DNA]</scope>
    <source>
        <strain evidence="8 9">WB03_NA08</strain>
    </source>
</reference>
<keyword evidence="5" id="KW-0046">Antibiotic resistance</keyword>
<organism evidence="8 9">
    <name type="scientific">Scrofimicrobium canadense</name>
    <dbReference type="NCBI Taxonomy" id="2652290"/>
    <lineage>
        <taxon>Bacteria</taxon>
        <taxon>Bacillati</taxon>
        <taxon>Actinomycetota</taxon>
        <taxon>Actinomycetes</taxon>
        <taxon>Actinomycetales</taxon>
        <taxon>Actinomycetaceae</taxon>
        <taxon>Scrofimicrobium</taxon>
    </lineage>
</organism>
<feature type="transmembrane region" description="Helical" evidence="6">
    <location>
        <begin position="148"/>
        <end position="169"/>
    </location>
</feature>
<dbReference type="RefSeq" id="WP_154546101.1">
    <property type="nucleotide sequence ID" value="NZ_VULO01000012.1"/>
</dbReference>
<sequence length="275" mass="29949">MTSQTVSTTPQHKVAKSMRRIRAVSVGEVRLFLRTPVIMGTALGLPLVMVVFFGAIMGDANSGSRFTTFLVNTLLQWALLLVVYYNLTTVFVARREEGVFQRMSTGEVTPWEGVIAAALPSFVIVLLQIVIGGVSASIVFGMPPLTNLILVVCAVIMGCIVMVSLAAWTASFTSTVEGAQYSTMPLFFLMMFFSGVNFPLDFLPDAVQTVASYTPLYAVGELMSLGLSGYTTNSVETFDFIQSWSHGLTPLLVLLAWSIATVVLARSTMRFAKRR</sequence>
<keyword evidence="6" id="KW-0813">Transport</keyword>
<evidence type="ECO:0000313" key="9">
    <source>
        <dbReference type="Proteomes" id="UP000470875"/>
    </source>
</evidence>
<dbReference type="GO" id="GO:0046677">
    <property type="term" value="P:response to antibiotic"/>
    <property type="evidence" value="ECO:0007669"/>
    <property type="project" value="UniProtKB-KW"/>
</dbReference>
<dbReference type="PANTHER" id="PTHR43027">
    <property type="entry name" value="DOXORUBICIN RESISTANCE ABC TRANSPORTER PERMEASE PROTEIN DRRC-RELATED"/>
    <property type="match status" value="1"/>
</dbReference>
<evidence type="ECO:0000256" key="3">
    <source>
        <dbReference type="ARBA" id="ARBA00022989"/>
    </source>
</evidence>
<dbReference type="InterPro" id="IPR052902">
    <property type="entry name" value="ABC-2_transporter"/>
</dbReference>
<dbReference type="GO" id="GO:0043190">
    <property type="term" value="C:ATP-binding cassette (ABC) transporter complex"/>
    <property type="evidence" value="ECO:0007669"/>
    <property type="project" value="InterPro"/>
</dbReference>
<dbReference type="PANTHER" id="PTHR43027:SF2">
    <property type="entry name" value="TRANSPORT PERMEASE PROTEIN"/>
    <property type="match status" value="1"/>
</dbReference>
<dbReference type="EMBL" id="VULO01000012">
    <property type="protein sequence ID" value="MSS85134.1"/>
    <property type="molecule type" value="Genomic_DNA"/>
</dbReference>
<evidence type="ECO:0000259" key="7">
    <source>
        <dbReference type="PROSITE" id="PS51012"/>
    </source>
</evidence>
<dbReference type="AlphaFoldDB" id="A0A6N7VTN6"/>
<dbReference type="InterPro" id="IPR000412">
    <property type="entry name" value="ABC_2_transport"/>
</dbReference>
<feature type="transmembrane region" description="Helical" evidence="6">
    <location>
        <begin position="69"/>
        <end position="93"/>
    </location>
</feature>
<gene>
    <name evidence="8" type="ORF">FYJ24_10255</name>
</gene>
<evidence type="ECO:0000256" key="2">
    <source>
        <dbReference type="ARBA" id="ARBA00022692"/>
    </source>
</evidence>
<evidence type="ECO:0000313" key="8">
    <source>
        <dbReference type="EMBL" id="MSS85134.1"/>
    </source>
</evidence>
<proteinExistence type="inferred from homology"/>